<dbReference type="InterPro" id="IPR033140">
    <property type="entry name" value="Lipase_GDXG_put_SER_AS"/>
</dbReference>
<dbReference type="Pfam" id="PF07859">
    <property type="entry name" value="Abhydrolase_3"/>
    <property type="match status" value="1"/>
</dbReference>
<dbReference type="OrthoDB" id="408631at2759"/>
<dbReference type="InterPro" id="IPR050300">
    <property type="entry name" value="GDXG_lipolytic_enzyme"/>
</dbReference>
<dbReference type="InterPro" id="IPR029058">
    <property type="entry name" value="AB_hydrolase_fold"/>
</dbReference>
<name>V3ZJQ5_LOTGI</name>
<dbReference type="SUPFAM" id="SSF53474">
    <property type="entry name" value="alpha/beta-Hydrolases"/>
    <property type="match status" value="1"/>
</dbReference>
<dbReference type="InterPro" id="IPR013094">
    <property type="entry name" value="AB_hydrolase_3"/>
</dbReference>
<dbReference type="KEGG" id="lgi:LOTGIDRAFT_236258"/>
<dbReference type="HOGENOM" id="CLU_363026_0_0_1"/>
<dbReference type="PANTHER" id="PTHR48081:SF8">
    <property type="entry name" value="ALPHA_BETA HYDROLASE FOLD-3 DOMAIN-CONTAINING PROTEIN-RELATED"/>
    <property type="match status" value="1"/>
</dbReference>
<dbReference type="Proteomes" id="UP000030746">
    <property type="component" value="Unassembled WGS sequence"/>
</dbReference>
<protein>
    <recommendedName>
        <fullName evidence="4">Alpha/beta hydrolase fold-3 domain-containing protein</fullName>
    </recommendedName>
</protein>
<evidence type="ECO:0000256" key="1">
    <source>
        <dbReference type="ARBA" id="ARBA00010515"/>
    </source>
</evidence>
<dbReference type="GO" id="GO:0016787">
    <property type="term" value="F:hydrolase activity"/>
    <property type="evidence" value="ECO:0007669"/>
    <property type="project" value="UniProtKB-KW"/>
</dbReference>
<proteinExistence type="inferred from homology"/>
<dbReference type="RefSeq" id="XP_009064834.1">
    <property type="nucleotide sequence ID" value="XM_009066586.1"/>
</dbReference>
<dbReference type="GeneID" id="20250095"/>
<feature type="domain" description="Alpha/beta hydrolase fold-3" evidence="4">
    <location>
        <begin position="528"/>
        <end position="730"/>
    </location>
</feature>
<dbReference type="Gene3D" id="3.40.50.1820">
    <property type="entry name" value="alpha/beta hydrolase"/>
    <property type="match status" value="1"/>
</dbReference>
<evidence type="ECO:0000256" key="3">
    <source>
        <dbReference type="PROSITE-ProRule" id="PRU10038"/>
    </source>
</evidence>
<keyword evidence="6" id="KW-1185">Reference proteome</keyword>
<organism evidence="5 6">
    <name type="scientific">Lottia gigantea</name>
    <name type="common">Giant owl limpet</name>
    <dbReference type="NCBI Taxonomy" id="225164"/>
    <lineage>
        <taxon>Eukaryota</taxon>
        <taxon>Metazoa</taxon>
        <taxon>Spiralia</taxon>
        <taxon>Lophotrochozoa</taxon>
        <taxon>Mollusca</taxon>
        <taxon>Gastropoda</taxon>
        <taxon>Patellogastropoda</taxon>
        <taxon>Lottioidea</taxon>
        <taxon>Lottiidae</taxon>
        <taxon>Lottia</taxon>
    </lineage>
</organism>
<dbReference type="EMBL" id="KB203505">
    <property type="protein sequence ID" value="ESO84467.1"/>
    <property type="molecule type" value="Genomic_DNA"/>
</dbReference>
<dbReference type="STRING" id="225164.V3ZJQ5"/>
<evidence type="ECO:0000256" key="2">
    <source>
        <dbReference type="ARBA" id="ARBA00022801"/>
    </source>
</evidence>
<reference evidence="5 6" key="1">
    <citation type="journal article" date="2013" name="Nature">
        <title>Insights into bilaterian evolution from three spiralian genomes.</title>
        <authorList>
            <person name="Simakov O."/>
            <person name="Marletaz F."/>
            <person name="Cho S.J."/>
            <person name="Edsinger-Gonzales E."/>
            <person name="Havlak P."/>
            <person name="Hellsten U."/>
            <person name="Kuo D.H."/>
            <person name="Larsson T."/>
            <person name="Lv J."/>
            <person name="Arendt D."/>
            <person name="Savage R."/>
            <person name="Osoegawa K."/>
            <person name="de Jong P."/>
            <person name="Grimwood J."/>
            <person name="Chapman J.A."/>
            <person name="Shapiro H."/>
            <person name="Aerts A."/>
            <person name="Otillar R.P."/>
            <person name="Terry A.Y."/>
            <person name="Boore J.L."/>
            <person name="Grigoriev I.V."/>
            <person name="Lindberg D.R."/>
            <person name="Seaver E.C."/>
            <person name="Weisblat D.A."/>
            <person name="Putnam N.H."/>
            <person name="Rokhsar D.S."/>
        </authorList>
    </citation>
    <scope>NUCLEOTIDE SEQUENCE [LARGE SCALE GENOMIC DNA]</scope>
</reference>
<dbReference type="PANTHER" id="PTHR48081">
    <property type="entry name" value="AB HYDROLASE SUPERFAMILY PROTEIN C4A8.06C"/>
    <property type="match status" value="1"/>
</dbReference>
<feature type="active site" evidence="3">
    <location>
        <position position="607"/>
    </location>
</feature>
<keyword evidence="2" id="KW-0378">Hydrolase</keyword>
<evidence type="ECO:0000313" key="6">
    <source>
        <dbReference type="Proteomes" id="UP000030746"/>
    </source>
</evidence>
<dbReference type="AlphaFoldDB" id="V3ZJQ5"/>
<evidence type="ECO:0000313" key="5">
    <source>
        <dbReference type="EMBL" id="ESO84467.1"/>
    </source>
</evidence>
<dbReference type="PROSITE" id="PS01174">
    <property type="entry name" value="LIPASE_GDXG_SER"/>
    <property type="match status" value="1"/>
</dbReference>
<dbReference type="CTD" id="20250095"/>
<gene>
    <name evidence="5" type="ORF">LOTGIDRAFT_236258</name>
</gene>
<comment type="similarity">
    <text evidence="1">Belongs to the 'GDXG' lipolytic enzyme family.</text>
</comment>
<sequence>MFRIQNRHQLVLVLIQPSSQCKKIYLMFLNSSSWPVSLLCRFLPTEFRSQDVKHDVIRFDDDDGSTPVDRLDEFGRFVPCEYSVEELRSLKRRHIGQLKNGSIPGAVVSDVTSVKVQGLQATKFSRRPLVLTQQNSVDSTWSKSEKYLNYAKQHNLQTSNSHYFNSSRHLENQSNVRNPGIDCQESESRNPHVDDSARIKLFKDSHIDSFKNSNYQKCNNKNGIRPNFCSKLSTSTSRNSRKGCSHKYPPKKHSLDNGFGFLTPETKARLGGIRKDWQSNSDLFNSLSLDINDNISLLDTDINSLNLQSFESGYSSLALVPKPGVFSDSLSDLIGKFENTEQLLSPQPSDKIEDSKDTAMEVPEELKKFSHKYQFHDETLSYLKILSEDPMPDHIKVPVHEGRDWSNRLLKKFGQAPEEFDGSVRQFIVPSIKCKGMCINYKILKMHSDLLDEMKSLCFTTNEDVQRNAVWSEGNVARKAALAYSFAIPKIPHDLEHVLHSDIVRSRGAGIPVDIIRPKTLPQVPSIVIYFHGGGMVFGSRKTTDSFCKILSREANCVVVNVEYRLAPENKFPAPFDDAKCVVRWVKMNLGLLGAVLESKIGVAGDSAGGQIAASVSHLMSGLDFQVLIYPVLDLNFNQPSMTEFENGPGLTKHQLEWSYKQFLNKDEERNDPIASPLLRSDFTKQPKTFLLIAQIDPLRDAIYDYKQKLKECDVPVTSYLVRGAVHGFFKYQGHYKSLCDESYQQVIEFVKSIAYWDEITLGGQKNVVF</sequence>
<accession>V3ZJQ5</accession>
<evidence type="ECO:0000259" key="4">
    <source>
        <dbReference type="Pfam" id="PF07859"/>
    </source>
</evidence>